<reference evidence="2" key="1">
    <citation type="journal article" date="2019" name="Int. J. Syst. Evol. Microbiol.">
        <title>The Global Catalogue of Microorganisms (GCM) 10K type strain sequencing project: providing services to taxonomists for standard genome sequencing and annotation.</title>
        <authorList>
            <consortium name="The Broad Institute Genomics Platform"/>
            <consortium name="The Broad Institute Genome Sequencing Center for Infectious Disease"/>
            <person name="Wu L."/>
            <person name="Ma J."/>
        </authorList>
    </citation>
    <scope>NUCLEOTIDE SEQUENCE [LARGE SCALE GENOMIC DNA]</scope>
    <source>
        <strain evidence="2">TISTR 932</strain>
    </source>
</reference>
<organism evidence="1 2">
    <name type="scientific">Enterococcus camelliae</name>
    <dbReference type="NCBI Taxonomy" id="453959"/>
    <lineage>
        <taxon>Bacteria</taxon>
        <taxon>Bacillati</taxon>
        <taxon>Bacillota</taxon>
        <taxon>Bacilli</taxon>
        <taxon>Lactobacillales</taxon>
        <taxon>Enterococcaceae</taxon>
        <taxon>Enterococcus</taxon>
    </lineage>
</organism>
<dbReference type="RefSeq" id="WP_379981053.1">
    <property type="nucleotide sequence ID" value="NZ_JBHUMO010000039.1"/>
</dbReference>
<evidence type="ECO:0000313" key="1">
    <source>
        <dbReference type="EMBL" id="MFD2728908.1"/>
    </source>
</evidence>
<protein>
    <submittedName>
        <fullName evidence="1">Uncharacterized protein</fullName>
    </submittedName>
</protein>
<sequence>MVQYHTLHIHQRHDSICVSDKWTQELVTVQQVAQENEGILLATETVPSYPVASYLKFIRRLELNSIDYLIIIAPSEVWVPLQLYLITQRGLDRQKIVICSKDQPEQVEPI</sequence>
<name>A0ABW5TIF2_9ENTE</name>
<dbReference type="EMBL" id="JBHUMO010000039">
    <property type="protein sequence ID" value="MFD2728908.1"/>
    <property type="molecule type" value="Genomic_DNA"/>
</dbReference>
<dbReference type="Proteomes" id="UP001597427">
    <property type="component" value="Unassembled WGS sequence"/>
</dbReference>
<keyword evidence="2" id="KW-1185">Reference proteome</keyword>
<gene>
    <name evidence="1" type="ORF">ACFSR0_05645</name>
</gene>
<evidence type="ECO:0000313" key="2">
    <source>
        <dbReference type="Proteomes" id="UP001597427"/>
    </source>
</evidence>
<comment type="caution">
    <text evidence="1">The sequence shown here is derived from an EMBL/GenBank/DDBJ whole genome shotgun (WGS) entry which is preliminary data.</text>
</comment>
<proteinExistence type="predicted"/>
<accession>A0ABW5TIF2</accession>